<keyword evidence="1" id="KW-1133">Transmembrane helix</keyword>
<reference evidence="2" key="1">
    <citation type="submission" date="2023-06" db="EMBL/GenBank/DDBJ databases">
        <title>Draft genome sequence of Nocardioides sp. SOB72.</title>
        <authorList>
            <person name="Zhang G."/>
        </authorList>
    </citation>
    <scope>NUCLEOTIDE SEQUENCE</scope>
    <source>
        <strain evidence="2">SOB72</strain>
    </source>
</reference>
<dbReference type="EMBL" id="JAUHJR010000002">
    <property type="protein sequence ID" value="MDN4161100.1"/>
    <property type="molecule type" value="Genomic_DNA"/>
</dbReference>
<dbReference type="RefSeq" id="WP_300959981.1">
    <property type="nucleotide sequence ID" value="NZ_JAUHJR010000002.1"/>
</dbReference>
<feature type="transmembrane region" description="Helical" evidence="1">
    <location>
        <begin position="117"/>
        <end position="140"/>
    </location>
</feature>
<gene>
    <name evidence="2" type="ORF">QWY29_06995</name>
</gene>
<proteinExistence type="predicted"/>
<keyword evidence="1" id="KW-0472">Membrane</keyword>
<evidence type="ECO:0000313" key="2">
    <source>
        <dbReference type="EMBL" id="MDN4161100.1"/>
    </source>
</evidence>
<sequence length="150" mass="15422">MDEKAPSLRAVVVTAMIGALAAAVLWTFVLFAYVFPRQWATSPGSEAIDALFWYAAGATLVLLATLLAVNLRWNARRDIHVAQFWVGVGLGAGGVAAVALTATLAENLSFATTPLVVAVEVAVAAALVTGGVAAGASVWLHAADGPVHTR</sequence>
<organism evidence="2 3">
    <name type="scientific">Nocardioides abyssi</name>
    <dbReference type="NCBI Taxonomy" id="3058370"/>
    <lineage>
        <taxon>Bacteria</taxon>
        <taxon>Bacillati</taxon>
        <taxon>Actinomycetota</taxon>
        <taxon>Actinomycetes</taxon>
        <taxon>Propionibacteriales</taxon>
        <taxon>Nocardioidaceae</taxon>
        <taxon>Nocardioides</taxon>
    </lineage>
</organism>
<accession>A0ABT8ESH0</accession>
<keyword evidence="1" id="KW-0812">Transmembrane</keyword>
<comment type="caution">
    <text evidence="2">The sequence shown here is derived from an EMBL/GenBank/DDBJ whole genome shotgun (WGS) entry which is preliminary data.</text>
</comment>
<protein>
    <recommendedName>
        <fullName evidence="4">DUF2567 domain-containing protein</fullName>
    </recommendedName>
</protein>
<evidence type="ECO:0000256" key="1">
    <source>
        <dbReference type="SAM" id="Phobius"/>
    </source>
</evidence>
<feature type="transmembrane region" description="Helical" evidence="1">
    <location>
        <begin position="12"/>
        <end position="35"/>
    </location>
</feature>
<keyword evidence="3" id="KW-1185">Reference proteome</keyword>
<feature type="transmembrane region" description="Helical" evidence="1">
    <location>
        <begin position="50"/>
        <end position="69"/>
    </location>
</feature>
<feature type="transmembrane region" description="Helical" evidence="1">
    <location>
        <begin position="81"/>
        <end position="105"/>
    </location>
</feature>
<evidence type="ECO:0008006" key="4">
    <source>
        <dbReference type="Google" id="ProtNLM"/>
    </source>
</evidence>
<dbReference type="Proteomes" id="UP001168537">
    <property type="component" value="Unassembled WGS sequence"/>
</dbReference>
<evidence type="ECO:0000313" key="3">
    <source>
        <dbReference type="Proteomes" id="UP001168537"/>
    </source>
</evidence>
<name>A0ABT8ESH0_9ACTN</name>